<accession>A0A3L6GAI9</accession>
<evidence type="ECO:0000313" key="1">
    <source>
        <dbReference type="EMBL" id="PWZ44055.1"/>
    </source>
</evidence>
<dbReference type="AlphaFoldDB" id="A0A3L6GAI9"/>
<gene>
    <name evidence="1" type="ORF">Zm00014a_007718</name>
</gene>
<protein>
    <submittedName>
        <fullName evidence="1">Uncharacterized protein</fullName>
    </submittedName>
</protein>
<dbReference type="Proteomes" id="UP000251960">
    <property type="component" value="Chromosome 10"/>
</dbReference>
<proteinExistence type="predicted"/>
<name>A0A3L6GAI9_MAIZE</name>
<comment type="caution">
    <text evidence="1">The sequence shown here is derived from an EMBL/GenBank/DDBJ whole genome shotgun (WGS) entry which is preliminary data.</text>
</comment>
<organism evidence="1">
    <name type="scientific">Zea mays</name>
    <name type="common">Maize</name>
    <dbReference type="NCBI Taxonomy" id="4577"/>
    <lineage>
        <taxon>Eukaryota</taxon>
        <taxon>Viridiplantae</taxon>
        <taxon>Streptophyta</taxon>
        <taxon>Embryophyta</taxon>
        <taxon>Tracheophyta</taxon>
        <taxon>Spermatophyta</taxon>
        <taxon>Magnoliopsida</taxon>
        <taxon>Liliopsida</taxon>
        <taxon>Poales</taxon>
        <taxon>Poaceae</taxon>
        <taxon>PACMAD clade</taxon>
        <taxon>Panicoideae</taxon>
        <taxon>Andropogonodae</taxon>
        <taxon>Andropogoneae</taxon>
        <taxon>Tripsacinae</taxon>
        <taxon>Zea</taxon>
    </lineage>
</organism>
<sequence length="151" mass="16631">MSTMLRGLTKLAHSDKACWPTLVVVEATLPVSHDHAIPQPCTWVRAMGSTRESTFLDIWGLTREQARGRQRTSSCTITRSSFAPCTLMSTPSTLQISSKWGALRHARLGRLVELVRRSAPWRALTSTAALHSTTLTETKIKLSTSLSVISN</sequence>
<reference evidence="1" key="1">
    <citation type="journal article" date="2018" name="Nat. Genet.">
        <title>Extensive intraspecific gene order and gene structural variations between Mo17 and other maize genomes.</title>
        <authorList>
            <person name="Sun S."/>
            <person name="Zhou Y."/>
            <person name="Chen J."/>
            <person name="Shi J."/>
            <person name="Zhao H."/>
            <person name="Zhao H."/>
            <person name="Song W."/>
            <person name="Zhang M."/>
            <person name="Cui Y."/>
            <person name="Dong X."/>
            <person name="Liu H."/>
            <person name="Ma X."/>
            <person name="Jiao Y."/>
            <person name="Wang B."/>
            <person name="Wei X."/>
            <person name="Stein J.C."/>
            <person name="Glaubitz J.C."/>
            <person name="Lu F."/>
            <person name="Yu G."/>
            <person name="Liang C."/>
            <person name="Fengler K."/>
            <person name="Li B."/>
            <person name="Rafalski A."/>
            <person name="Schnable P.S."/>
            <person name="Ware D.H."/>
            <person name="Buckler E.S."/>
            <person name="Lai J."/>
        </authorList>
    </citation>
    <scope>NUCLEOTIDE SEQUENCE [LARGE SCALE GENOMIC DNA]</scope>
    <source>
        <tissue evidence="1">Seedling</tissue>
    </source>
</reference>
<dbReference type="EMBL" id="NCVQ01000002">
    <property type="protein sequence ID" value="PWZ44055.1"/>
    <property type="molecule type" value="Genomic_DNA"/>
</dbReference>